<dbReference type="PANTHER" id="PTHR12561:SF3">
    <property type="entry name" value="LIPOYLTRANSFERASE 1, MITOCHONDRIAL"/>
    <property type="match status" value="1"/>
</dbReference>
<dbReference type="Gene3D" id="3.30.930.10">
    <property type="entry name" value="Bira Bifunctional Protein, Domain 2"/>
    <property type="match status" value="1"/>
</dbReference>
<comment type="pathway">
    <text evidence="2">Protein modification; protein lipoylation via exogenous pathway; protein N(6)-(lipoyl)lysine from lipoate: step 2/2.</text>
</comment>
<evidence type="ECO:0000259" key="5">
    <source>
        <dbReference type="PROSITE" id="PS51733"/>
    </source>
</evidence>
<dbReference type="InterPro" id="IPR045864">
    <property type="entry name" value="aa-tRNA-synth_II/BPL/LPL"/>
</dbReference>
<evidence type="ECO:0000313" key="7">
    <source>
        <dbReference type="Proteomes" id="UP000729357"/>
    </source>
</evidence>
<dbReference type="InterPro" id="IPR004562">
    <property type="entry name" value="LipoylTrfase_LipoateP_Ligase"/>
</dbReference>
<reference evidence="6" key="2">
    <citation type="submission" date="2021-08" db="EMBL/GenBank/DDBJ databases">
        <authorList>
            <person name="Gostincar C."/>
            <person name="Sun X."/>
            <person name="Song Z."/>
            <person name="Gunde-Cimerman N."/>
        </authorList>
    </citation>
    <scope>NUCLEOTIDE SEQUENCE</scope>
    <source>
        <strain evidence="6">EXF-9298</strain>
    </source>
</reference>
<feature type="non-terminal residue" evidence="6">
    <location>
        <position position="1"/>
    </location>
</feature>
<dbReference type="AlphaFoldDB" id="A0A9P8F8U6"/>
<dbReference type="PROSITE" id="PS51733">
    <property type="entry name" value="BPL_LPL_CATALYTIC"/>
    <property type="match status" value="1"/>
</dbReference>
<evidence type="ECO:0000256" key="4">
    <source>
        <dbReference type="ARBA" id="ARBA00015925"/>
    </source>
</evidence>
<gene>
    <name evidence="6" type="ORF">KCU98_g18211</name>
</gene>
<comment type="function">
    <text evidence="1">Catalyzes both the ATP-dependent activation of exogenously supplied lipoate to lipoyl-AMP and the transfer of the activated lipoyl onto the lipoyl domains of lipoate-dependent enzymes.</text>
</comment>
<dbReference type="InterPro" id="IPR004143">
    <property type="entry name" value="BPL_LPL_catalytic"/>
</dbReference>
<dbReference type="GO" id="GO:0005739">
    <property type="term" value="C:mitochondrion"/>
    <property type="evidence" value="ECO:0007669"/>
    <property type="project" value="TreeGrafter"/>
</dbReference>
<name>A0A9P8F8U6_AURME</name>
<dbReference type="GO" id="GO:0017118">
    <property type="term" value="F:lipoyltransferase activity"/>
    <property type="evidence" value="ECO:0007669"/>
    <property type="project" value="TreeGrafter"/>
</dbReference>
<dbReference type="EMBL" id="JAHFXS010004782">
    <property type="protein sequence ID" value="KAG9948253.1"/>
    <property type="molecule type" value="Genomic_DNA"/>
</dbReference>
<keyword evidence="7" id="KW-1185">Reference proteome</keyword>
<comment type="similarity">
    <text evidence="3">Belongs to the LplA family.</text>
</comment>
<evidence type="ECO:0000256" key="2">
    <source>
        <dbReference type="ARBA" id="ARBA00005085"/>
    </source>
</evidence>
<dbReference type="PANTHER" id="PTHR12561">
    <property type="entry name" value="LIPOATE-PROTEIN LIGASE"/>
    <property type="match status" value="1"/>
</dbReference>
<feature type="non-terminal residue" evidence="6">
    <location>
        <position position="311"/>
    </location>
</feature>
<proteinExistence type="inferred from homology"/>
<comment type="caution">
    <text evidence="6">The sequence shown here is derived from an EMBL/GenBank/DDBJ whole genome shotgun (WGS) entry which is preliminary data.</text>
</comment>
<dbReference type="SUPFAM" id="SSF55681">
    <property type="entry name" value="Class II aaRS and biotin synthetases"/>
    <property type="match status" value="1"/>
</dbReference>
<feature type="domain" description="BPL/LPL catalytic" evidence="5">
    <location>
        <begin position="1"/>
        <end position="182"/>
    </location>
</feature>
<evidence type="ECO:0000256" key="3">
    <source>
        <dbReference type="ARBA" id="ARBA00008242"/>
    </source>
</evidence>
<sequence>IENEPPGLGDVDLVRRRSGGGTVFHDGGNVNWTVISPAATFTRDKHAEMVTRALRSCGVSRSRVNERHDIVLDQGTSDFAGTWGPDDDTHATPWQSSTIRPLKVSGSAYKLTRARALHHGTALLNSPNLHVIPSYLRSPAKPYIKGRSVDSVSSPVGNILLNNDEFIENVQREYKELYSGAGTAMELGDECLEIEEVKKGHAELSSLEWTYMQTPQFTFSDLPLRPEQKEGEIDYSNAKFRLDVRYGAVTGSQLKLKDTTTQQSERLAQLLEKKHLHEIKDWEGLFKEAASESAEAKEMAKWVQSMLSIPQ</sequence>
<dbReference type="GO" id="GO:0009249">
    <property type="term" value="P:protein lipoylation"/>
    <property type="evidence" value="ECO:0007669"/>
    <property type="project" value="InterPro"/>
</dbReference>
<evidence type="ECO:0000256" key="1">
    <source>
        <dbReference type="ARBA" id="ARBA00003253"/>
    </source>
</evidence>
<dbReference type="Pfam" id="PF21948">
    <property type="entry name" value="LplA-B_cat"/>
    <property type="match status" value="1"/>
</dbReference>
<organism evidence="6 7">
    <name type="scientific">Aureobasidium melanogenum</name>
    <name type="common">Aureobasidium pullulans var. melanogenum</name>
    <dbReference type="NCBI Taxonomy" id="46634"/>
    <lineage>
        <taxon>Eukaryota</taxon>
        <taxon>Fungi</taxon>
        <taxon>Dikarya</taxon>
        <taxon>Ascomycota</taxon>
        <taxon>Pezizomycotina</taxon>
        <taxon>Dothideomycetes</taxon>
        <taxon>Dothideomycetidae</taxon>
        <taxon>Dothideales</taxon>
        <taxon>Saccotheciaceae</taxon>
        <taxon>Aureobasidium</taxon>
    </lineage>
</organism>
<protein>
    <recommendedName>
        <fullName evidence="4">Putative lipoate-protein ligase A</fullName>
    </recommendedName>
</protein>
<accession>A0A9P8F8U6</accession>
<evidence type="ECO:0000313" key="6">
    <source>
        <dbReference type="EMBL" id="KAG9948253.1"/>
    </source>
</evidence>
<dbReference type="Proteomes" id="UP000729357">
    <property type="component" value="Unassembled WGS sequence"/>
</dbReference>
<reference evidence="6" key="1">
    <citation type="journal article" date="2021" name="J Fungi (Basel)">
        <title>Virulence traits and population genomics of the black yeast Aureobasidium melanogenum.</title>
        <authorList>
            <person name="Cernosa A."/>
            <person name="Sun X."/>
            <person name="Gostincar C."/>
            <person name="Fang C."/>
            <person name="Gunde-Cimerman N."/>
            <person name="Song Z."/>
        </authorList>
    </citation>
    <scope>NUCLEOTIDE SEQUENCE</scope>
    <source>
        <strain evidence="6">EXF-9298</strain>
    </source>
</reference>